<gene>
    <name evidence="1" type="ORF">HK44_013995</name>
</gene>
<dbReference type="AlphaFoldDB" id="A0A010RHR6"/>
<reference evidence="1 2" key="1">
    <citation type="journal article" date="2011" name="J. Bacteriol.">
        <title>Draft genome sequence of the polycyclic aromatic hydrocarbon-degrading, genetically engineered bioluminescent bioreporter Pseudomonas fluorescens HK44.</title>
        <authorList>
            <person name="Chauhan A."/>
            <person name="Layton A.C."/>
            <person name="Williams D.E."/>
            <person name="Smartt A.E."/>
            <person name="Ripp S."/>
            <person name="Karpinets T.V."/>
            <person name="Brown S.D."/>
            <person name="Sayler G.S."/>
        </authorList>
    </citation>
    <scope>NUCLEOTIDE SEQUENCE [LARGE SCALE GENOMIC DNA]</scope>
    <source>
        <strain evidence="1 2">HK44</strain>
    </source>
</reference>
<dbReference type="Proteomes" id="UP000022611">
    <property type="component" value="Unassembled WGS sequence"/>
</dbReference>
<organism evidence="1 2">
    <name type="scientific">Pseudomonas fluorescens HK44</name>
    <dbReference type="NCBI Taxonomy" id="1042209"/>
    <lineage>
        <taxon>Bacteria</taxon>
        <taxon>Pseudomonadati</taxon>
        <taxon>Pseudomonadota</taxon>
        <taxon>Gammaproteobacteria</taxon>
        <taxon>Pseudomonadales</taxon>
        <taxon>Pseudomonadaceae</taxon>
        <taxon>Pseudomonas</taxon>
    </lineage>
</organism>
<accession>A0A010RHR6</accession>
<proteinExistence type="predicted"/>
<sequence length="36" mass="4175">MRPRRREGDRIAYLFEKESVGDGLQGALEKPVRGRM</sequence>
<dbReference type="PATRIC" id="fig|1042209.11.peg.5219"/>
<protein>
    <submittedName>
        <fullName evidence="1">Uncharacterized protein</fullName>
    </submittedName>
</protein>
<name>A0A010RHR6_PSEFL</name>
<dbReference type="HOGENOM" id="CLU_3357842_0_0_6"/>
<dbReference type="EMBL" id="AFOY02000019">
    <property type="protein sequence ID" value="EXF92236.1"/>
    <property type="molecule type" value="Genomic_DNA"/>
</dbReference>
<evidence type="ECO:0000313" key="2">
    <source>
        <dbReference type="Proteomes" id="UP000022611"/>
    </source>
</evidence>
<evidence type="ECO:0000313" key="1">
    <source>
        <dbReference type="EMBL" id="EXF92236.1"/>
    </source>
</evidence>
<comment type="caution">
    <text evidence="1">The sequence shown here is derived from an EMBL/GenBank/DDBJ whole genome shotgun (WGS) entry which is preliminary data.</text>
</comment>